<sequence length="190" mass="21162">MLNGKRQIQNVKLTSFRKHHGIKVGYDVLLKMDIGTNELTRPFRIPRRRTGENSAADGIPDKLASTSFNLHCLLGLWFGSQNVKESNPRTKRLRLGGQSDSRSPLASTSSIRKNDSAFSSRIVPLTKKKTTQDHQQTSTHSRKSKPGELFDRILDSMVNPPKERKKDTPQDDIDEAGPSGMTANIISSPP</sequence>
<evidence type="ECO:0000313" key="3">
    <source>
        <dbReference type="Proteomes" id="UP000280834"/>
    </source>
</evidence>
<feature type="compositionally biased region" description="Basic and acidic residues" evidence="1">
    <location>
        <begin position="145"/>
        <end position="154"/>
    </location>
</feature>
<feature type="region of interest" description="Disordered" evidence="1">
    <location>
        <begin position="85"/>
        <end position="190"/>
    </location>
</feature>
<dbReference type="WBParaSite" id="BTMF_0000194101-mRNA-1">
    <property type="protein sequence ID" value="BTMF_0000194101-mRNA-1"/>
    <property type="gene ID" value="BTMF_0000194101"/>
</dbReference>
<organism evidence="4">
    <name type="scientific">Brugia timori</name>
    <dbReference type="NCBI Taxonomy" id="42155"/>
    <lineage>
        <taxon>Eukaryota</taxon>
        <taxon>Metazoa</taxon>
        <taxon>Ecdysozoa</taxon>
        <taxon>Nematoda</taxon>
        <taxon>Chromadorea</taxon>
        <taxon>Rhabditida</taxon>
        <taxon>Spirurina</taxon>
        <taxon>Spiruromorpha</taxon>
        <taxon>Filarioidea</taxon>
        <taxon>Onchocercidae</taxon>
        <taxon>Brugia</taxon>
    </lineage>
</organism>
<feature type="compositionally biased region" description="Polar residues" evidence="1">
    <location>
        <begin position="181"/>
        <end position="190"/>
    </location>
</feature>
<name>A0A0R3Q6I7_9BILA</name>
<dbReference type="AlphaFoldDB" id="A0A0R3Q6I7"/>
<dbReference type="STRING" id="42155.A0A0R3Q6I7"/>
<reference evidence="4" key="1">
    <citation type="submission" date="2017-02" db="UniProtKB">
        <authorList>
            <consortium name="WormBaseParasite"/>
        </authorList>
    </citation>
    <scope>IDENTIFICATION</scope>
</reference>
<evidence type="ECO:0000313" key="4">
    <source>
        <dbReference type="WBParaSite" id="BTMF_0000194101-mRNA-1"/>
    </source>
</evidence>
<reference evidence="2 3" key="2">
    <citation type="submission" date="2018-11" db="EMBL/GenBank/DDBJ databases">
        <authorList>
            <consortium name="Pathogen Informatics"/>
        </authorList>
    </citation>
    <scope>NUCLEOTIDE SEQUENCE [LARGE SCALE GENOMIC DNA]</scope>
</reference>
<feature type="compositionally biased region" description="Polar residues" evidence="1">
    <location>
        <begin position="98"/>
        <end position="119"/>
    </location>
</feature>
<proteinExistence type="predicted"/>
<dbReference type="EMBL" id="UZAG01000891">
    <property type="protein sequence ID" value="VDO09845.1"/>
    <property type="molecule type" value="Genomic_DNA"/>
</dbReference>
<evidence type="ECO:0000313" key="2">
    <source>
        <dbReference type="EMBL" id="VDO09845.1"/>
    </source>
</evidence>
<accession>A0A0R3Q6I7</accession>
<keyword evidence="3" id="KW-1185">Reference proteome</keyword>
<evidence type="ECO:0000256" key="1">
    <source>
        <dbReference type="SAM" id="MobiDB-lite"/>
    </source>
</evidence>
<gene>
    <name evidence="2" type="ORF">BTMF_LOCUS1269</name>
</gene>
<protein>
    <submittedName>
        <fullName evidence="2 4">Uncharacterized protein</fullName>
    </submittedName>
</protein>
<dbReference type="Proteomes" id="UP000280834">
    <property type="component" value="Unassembled WGS sequence"/>
</dbReference>